<dbReference type="PANTHER" id="PTHR47738">
    <property type="entry name" value="PTS SYSTEM FRUCTOSE-LIKE EIIA COMPONENT-RELATED"/>
    <property type="match status" value="1"/>
</dbReference>
<name>A0ABR8UKU9_9GAMM</name>
<keyword evidence="2" id="KW-0762">Sugar transport</keyword>
<sequence>MPYTDLLTAGRIVQVVEPGGRDQVLDAAARLLGGGSPDWTQAIGDGLRAREAIGSTAIGRGVAIPHCHSAACSAPVAAFLRLATPVDFRAHDGCPVDLVFAMVVPQGQAQQHLDTLSELAGQFADAGFRDAVRAAGDITALRTLLLRLGPAQARSA</sequence>
<dbReference type="EMBL" id="JACSQJ010000006">
    <property type="protein sequence ID" value="MBD7988641.1"/>
    <property type="molecule type" value="Genomic_DNA"/>
</dbReference>
<dbReference type="InterPro" id="IPR051541">
    <property type="entry name" value="PTS_SugarTrans_NitroReg"/>
</dbReference>
<dbReference type="Gene3D" id="3.40.930.10">
    <property type="entry name" value="Mannitol-specific EII, Chain A"/>
    <property type="match status" value="1"/>
</dbReference>
<protein>
    <submittedName>
        <fullName evidence="2">PTS sugar transporter subunit IIA</fullName>
    </submittedName>
</protein>
<keyword evidence="3" id="KW-1185">Reference proteome</keyword>
<accession>A0ABR8UKU9</accession>
<gene>
    <name evidence="2" type="ORF">H9645_11455</name>
</gene>
<dbReference type="Proteomes" id="UP000647183">
    <property type="component" value="Unassembled WGS sequence"/>
</dbReference>
<evidence type="ECO:0000313" key="3">
    <source>
        <dbReference type="Proteomes" id="UP000647183"/>
    </source>
</evidence>
<comment type="caution">
    <text evidence="2">The sequence shown here is derived from an EMBL/GenBank/DDBJ whole genome shotgun (WGS) entry which is preliminary data.</text>
</comment>
<evidence type="ECO:0000313" key="2">
    <source>
        <dbReference type="EMBL" id="MBD7988641.1"/>
    </source>
</evidence>
<dbReference type="Pfam" id="PF00359">
    <property type="entry name" value="PTS_EIIA_2"/>
    <property type="match status" value="1"/>
</dbReference>
<dbReference type="SUPFAM" id="SSF55804">
    <property type="entry name" value="Phoshotransferase/anion transport protein"/>
    <property type="match status" value="1"/>
</dbReference>
<reference evidence="2 3" key="1">
    <citation type="submission" date="2020-08" db="EMBL/GenBank/DDBJ databases">
        <title>A Genomic Blueprint of the Chicken Gut Microbiome.</title>
        <authorList>
            <person name="Gilroy R."/>
            <person name="Ravi A."/>
            <person name="Getino M."/>
            <person name="Pursley I."/>
            <person name="Horton D.L."/>
            <person name="Alikhan N.-F."/>
            <person name="Baker D."/>
            <person name="Gharbi K."/>
            <person name="Hall N."/>
            <person name="Watson M."/>
            <person name="Adriaenssens E.M."/>
            <person name="Foster-Nyarko E."/>
            <person name="Jarju S."/>
            <person name="Secka A."/>
            <person name="Antonio M."/>
            <person name="Oren A."/>
            <person name="Chaudhuri R."/>
            <person name="La Ragione R.M."/>
            <person name="Hildebrand F."/>
            <person name="Pallen M.J."/>
        </authorList>
    </citation>
    <scope>NUCLEOTIDE SEQUENCE [LARGE SCALE GENOMIC DNA]</scope>
    <source>
        <strain evidence="2 3">Sa2BVA3</strain>
    </source>
</reference>
<dbReference type="PANTHER" id="PTHR47738:SF1">
    <property type="entry name" value="NITROGEN REGULATORY PROTEIN"/>
    <property type="match status" value="1"/>
</dbReference>
<proteinExistence type="predicted"/>
<dbReference type="InterPro" id="IPR016152">
    <property type="entry name" value="PTrfase/Anion_transptr"/>
</dbReference>
<feature type="domain" description="PTS EIIA type-2" evidence="1">
    <location>
        <begin position="5"/>
        <end position="148"/>
    </location>
</feature>
<dbReference type="InterPro" id="IPR002178">
    <property type="entry name" value="PTS_EIIA_type-2_dom"/>
</dbReference>
<evidence type="ECO:0000259" key="1">
    <source>
        <dbReference type="PROSITE" id="PS51094"/>
    </source>
</evidence>
<dbReference type="RefSeq" id="WP_191729822.1">
    <property type="nucleotide sequence ID" value="NZ_JACSQJ010000006.1"/>
</dbReference>
<keyword evidence="2" id="KW-0813">Transport</keyword>
<dbReference type="CDD" id="cd00211">
    <property type="entry name" value="PTS_IIA_fru"/>
    <property type="match status" value="1"/>
</dbReference>
<organism evidence="2 3">
    <name type="scientific">Luteimonas colneyensis</name>
    <dbReference type="NCBI Taxonomy" id="2762230"/>
    <lineage>
        <taxon>Bacteria</taxon>
        <taxon>Pseudomonadati</taxon>
        <taxon>Pseudomonadota</taxon>
        <taxon>Gammaproteobacteria</taxon>
        <taxon>Lysobacterales</taxon>
        <taxon>Lysobacteraceae</taxon>
        <taxon>Luteimonas</taxon>
    </lineage>
</organism>
<dbReference type="PROSITE" id="PS51094">
    <property type="entry name" value="PTS_EIIA_TYPE_2"/>
    <property type="match status" value="1"/>
</dbReference>